<keyword evidence="6" id="KW-0413">Isomerase</keyword>
<evidence type="ECO:0000313" key="10">
    <source>
        <dbReference type="Proteomes" id="UP001152798"/>
    </source>
</evidence>
<dbReference type="PANTHER" id="PTHR22573">
    <property type="entry name" value="PHOSPHOHEXOMUTASE FAMILY MEMBER"/>
    <property type="match status" value="1"/>
</dbReference>
<dbReference type="GO" id="GO:0004614">
    <property type="term" value="F:phosphoglucomutase activity"/>
    <property type="evidence" value="ECO:0007669"/>
    <property type="project" value="InterPro"/>
</dbReference>
<comment type="cofactor">
    <cofactor evidence="1">
        <name>Mg(2+)</name>
        <dbReference type="ChEBI" id="CHEBI:18420"/>
    </cofactor>
</comment>
<evidence type="ECO:0000256" key="2">
    <source>
        <dbReference type="ARBA" id="ARBA00010231"/>
    </source>
</evidence>
<keyword evidence="10" id="KW-1185">Reference proteome</keyword>
<keyword evidence="5" id="KW-0460">Magnesium</keyword>
<dbReference type="InterPro" id="IPR005841">
    <property type="entry name" value="Alpha-D-phosphohexomutase_SF"/>
</dbReference>
<keyword evidence="4" id="KW-0479">Metal-binding</keyword>
<dbReference type="FunFam" id="3.30.310.50:FF:000002">
    <property type="entry name" value="Phosphoglucomutase 5"/>
    <property type="match status" value="1"/>
</dbReference>
<dbReference type="FunFam" id="3.40.120.10:FF:000004">
    <property type="entry name" value="Phosphoglucomutase 5"/>
    <property type="match status" value="1"/>
</dbReference>
<evidence type="ECO:0000259" key="7">
    <source>
        <dbReference type="Pfam" id="PF02879"/>
    </source>
</evidence>
<dbReference type="GO" id="GO:0005975">
    <property type="term" value="P:carbohydrate metabolic process"/>
    <property type="evidence" value="ECO:0007669"/>
    <property type="project" value="InterPro"/>
</dbReference>
<name>A0A9P0E1N4_NEZVI</name>
<dbReference type="InterPro" id="IPR036900">
    <property type="entry name" value="A-D-PHexomutase_C_sf"/>
</dbReference>
<evidence type="ECO:0000256" key="1">
    <source>
        <dbReference type="ARBA" id="ARBA00001946"/>
    </source>
</evidence>
<dbReference type="Proteomes" id="UP001152798">
    <property type="component" value="Chromosome 1"/>
</dbReference>
<dbReference type="Gene3D" id="3.30.310.50">
    <property type="entry name" value="Alpha-D-phosphohexomutase, C-terminal domain"/>
    <property type="match status" value="1"/>
</dbReference>
<dbReference type="SUPFAM" id="SSF53738">
    <property type="entry name" value="Phosphoglucomutase, first 3 domains"/>
    <property type="match status" value="2"/>
</dbReference>
<dbReference type="Pfam" id="PF02879">
    <property type="entry name" value="PGM_PMM_II"/>
    <property type="match status" value="1"/>
</dbReference>
<dbReference type="SUPFAM" id="SSF55957">
    <property type="entry name" value="Phosphoglucomutase, C-terminal domain"/>
    <property type="match status" value="1"/>
</dbReference>
<evidence type="ECO:0000259" key="8">
    <source>
        <dbReference type="Pfam" id="PF02880"/>
    </source>
</evidence>
<accession>A0A9P0E1N4</accession>
<evidence type="ECO:0008006" key="11">
    <source>
        <dbReference type="Google" id="ProtNLM"/>
    </source>
</evidence>
<gene>
    <name evidence="9" type="ORF">NEZAVI_LOCUS3048</name>
</gene>
<dbReference type="EMBL" id="OV725077">
    <property type="protein sequence ID" value="CAH1392184.1"/>
    <property type="molecule type" value="Genomic_DNA"/>
</dbReference>
<evidence type="ECO:0000256" key="4">
    <source>
        <dbReference type="ARBA" id="ARBA00022723"/>
    </source>
</evidence>
<evidence type="ECO:0000256" key="3">
    <source>
        <dbReference type="ARBA" id="ARBA00022553"/>
    </source>
</evidence>
<dbReference type="Pfam" id="PF02880">
    <property type="entry name" value="PGM_PMM_III"/>
    <property type="match status" value="1"/>
</dbReference>
<dbReference type="PANTHER" id="PTHR22573:SF2">
    <property type="entry name" value="PHOSPHOGLUCOMUTASE"/>
    <property type="match status" value="1"/>
</dbReference>
<feature type="domain" description="Alpha-D-phosphohexomutase alpha/beta/alpha" evidence="7">
    <location>
        <begin position="22"/>
        <end position="126"/>
    </location>
</feature>
<evidence type="ECO:0000256" key="5">
    <source>
        <dbReference type="ARBA" id="ARBA00022842"/>
    </source>
</evidence>
<evidence type="ECO:0000313" key="9">
    <source>
        <dbReference type="EMBL" id="CAH1392184.1"/>
    </source>
</evidence>
<dbReference type="InterPro" id="IPR016055">
    <property type="entry name" value="A-D-PHexomutase_a/b/a-I/II/III"/>
</dbReference>
<dbReference type="GO" id="GO:0046872">
    <property type="term" value="F:metal ion binding"/>
    <property type="evidence" value="ECO:0007669"/>
    <property type="project" value="UniProtKB-KW"/>
</dbReference>
<dbReference type="Pfam" id="PF24947">
    <property type="entry name" value="PGM1_C_vert_fung"/>
    <property type="match status" value="1"/>
</dbReference>
<dbReference type="InterPro" id="IPR005845">
    <property type="entry name" value="A-D-PHexomutase_a/b/a-II"/>
</dbReference>
<dbReference type="OrthoDB" id="2291at2759"/>
<evidence type="ECO:0000256" key="6">
    <source>
        <dbReference type="ARBA" id="ARBA00023235"/>
    </source>
</evidence>
<protein>
    <recommendedName>
        <fullName evidence="11">Phosphoglucomutase</fullName>
    </recommendedName>
</protein>
<dbReference type="InterPro" id="IPR005846">
    <property type="entry name" value="A-D-PHexomutase_a/b/a-III"/>
</dbReference>
<feature type="domain" description="Alpha-D-phosphohexomutase alpha/beta/alpha" evidence="8">
    <location>
        <begin position="148"/>
        <end position="227"/>
    </location>
</feature>
<proteinExistence type="inferred from homology"/>
<organism evidence="9 10">
    <name type="scientific">Nezara viridula</name>
    <name type="common">Southern green stink bug</name>
    <name type="synonym">Cimex viridulus</name>
    <dbReference type="NCBI Taxonomy" id="85310"/>
    <lineage>
        <taxon>Eukaryota</taxon>
        <taxon>Metazoa</taxon>
        <taxon>Ecdysozoa</taxon>
        <taxon>Arthropoda</taxon>
        <taxon>Hexapoda</taxon>
        <taxon>Insecta</taxon>
        <taxon>Pterygota</taxon>
        <taxon>Neoptera</taxon>
        <taxon>Paraneoptera</taxon>
        <taxon>Hemiptera</taxon>
        <taxon>Heteroptera</taxon>
        <taxon>Panheteroptera</taxon>
        <taxon>Pentatomomorpha</taxon>
        <taxon>Pentatomoidea</taxon>
        <taxon>Pentatomidae</taxon>
        <taxon>Pentatominae</taxon>
        <taxon>Nezara</taxon>
    </lineage>
</organism>
<reference evidence="9" key="1">
    <citation type="submission" date="2022-01" db="EMBL/GenBank/DDBJ databases">
        <authorList>
            <person name="King R."/>
        </authorList>
    </citation>
    <scope>NUCLEOTIDE SEQUENCE</scope>
</reference>
<dbReference type="Gene3D" id="3.40.120.10">
    <property type="entry name" value="Alpha-D-Glucose-1,6-Bisphosphate, subunit A, domain 3"/>
    <property type="match status" value="2"/>
</dbReference>
<dbReference type="PRINTS" id="PR00509">
    <property type="entry name" value="PGMPMM"/>
</dbReference>
<comment type="similarity">
    <text evidence="2">Belongs to the phosphohexose mutase family.</text>
</comment>
<dbReference type="InterPro" id="IPR045244">
    <property type="entry name" value="PGM"/>
</dbReference>
<dbReference type="GO" id="GO:0005829">
    <property type="term" value="C:cytosol"/>
    <property type="evidence" value="ECO:0007669"/>
    <property type="project" value="TreeGrafter"/>
</dbReference>
<dbReference type="AlphaFoldDB" id="A0A9P0E1N4"/>
<sequence>MHRTSSIGSEEFVVEVIDPVSAYVKLMKEIFDFPKIKSLLSDPKEPFKIVIDSMNAVTGPYAKEIFENELCAEEKSVINAVPLEDFGGGHPDPNLEYAKDLVDIMKEGKHDFGAAFDGDGDRNMILGKDAFFVTPSDSLAVIADHIGIIPVAEALNIPFYETPTGWKFFCNLLDENKIALCGEESFGTGSNHVREKDGIWAALAWLSIIAQTKKPLSEIVIGHWKKYGRHFYLRCDYEQVDAKAAKDMMALLEQEITSPQFVGSSLLGKPDIKFIIKAADNFQYTDPTDGSITKNQGLRVMMEDGSRIIYRLSGTGSSGATIRVYIEQYEKNVNRILEDRMKVLKPLLDIAIALAKIKQFTGRNEPTVIT</sequence>
<keyword evidence="3" id="KW-0597">Phosphoprotein</keyword>